<comment type="caution">
    <text evidence="2">The sequence shown here is derived from an EMBL/GenBank/DDBJ whole genome shotgun (WGS) entry which is preliminary data.</text>
</comment>
<evidence type="ECO:0000313" key="2">
    <source>
        <dbReference type="EMBL" id="TNN28709.1"/>
    </source>
</evidence>
<dbReference type="EMBL" id="SRLO01006546">
    <property type="protein sequence ID" value="TNN28709.1"/>
    <property type="molecule type" value="Genomic_DNA"/>
</dbReference>
<dbReference type="Proteomes" id="UP000314294">
    <property type="component" value="Unassembled WGS sequence"/>
</dbReference>
<gene>
    <name evidence="2" type="ORF">EYF80_061141</name>
</gene>
<feature type="region of interest" description="Disordered" evidence="1">
    <location>
        <begin position="36"/>
        <end position="90"/>
    </location>
</feature>
<proteinExistence type="predicted"/>
<evidence type="ECO:0000256" key="1">
    <source>
        <dbReference type="SAM" id="MobiDB-lite"/>
    </source>
</evidence>
<accession>A0A4Z2EIT1</accession>
<sequence length="90" mass="8777">MLRALAPLMAARASSVLAGPRPASPPLSACLRTVPGTAEREGPRARGVGLAGPRAPPSGRRTSVPGTGDTGAGDTGAGDTGAGDTPFCVR</sequence>
<organism evidence="2 3">
    <name type="scientific">Liparis tanakae</name>
    <name type="common">Tanaka's snailfish</name>
    <dbReference type="NCBI Taxonomy" id="230148"/>
    <lineage>
        <taxon>Eukaryota</taxon>
        <taxon>Metazoa</taxon>
        <taxon>Chordata</taxon>
        <taxon>Craniata</taxon>
        <taxon>Vertebrata</taxon>
        <taxon>Euteleostomi</taxon>
        <taxon>Actinopterygii</taxon>
        <taxon>Neopterygii</taxon>
        <taxon>Teleostei</taxon>
        <taxon>Neoteleostei</taxon>
        <taxon>Acanthomorphata</taxon>
        <taxon>Eupercaria</taxon>
        <taxon>Perciformes</taxon>
        <taxon>Cottioidei</taxon>
        <taxon>Cottales</taxon>
        <taxon>Liparidae</taxon>
        <taxon>Liparis</taxon>
    </lineage>
</organism>
<reference evidence="2 3" key="1">
    <citation type="submission" date="2019-03" db="EMBL/GenBank/DDBJ databases">
        <title>First draft genome of Liparis tanakae, snailfish: a comprehensive survey of snailfish specific genes.</title>
        <authorList>
            <person name="Kim W."/>
            <person name="Song I."/>
            <person name="Jeong J.-H."/>
            <person name="Kim D."/>
            <person name="Kim S."/>
            <person name="Ryu S."/>
            <person name="Song J.Y."/>
            <person name="Lee S.K."/>
        </authorList>
    </citation>
    <scope>NUCLEOTIDE SEQUENCE [LARGE SCALE GENOMIC DNA]</scope>
    <source>
        <tissue evidence="2">Muscle</tissue>
    </source>
</reference>
<feature type="compositionally biased region" description="Gly residues" evidence="1">
    <location>
        <begin position="68"/>
        <end position="81"/>
    </location>
</feature>
<evidence type="ECO:0000313" key="3">
    <source>
        <dbReference type="Proteomes" id="UP000314294"/>
    </source>
</evidence>
<dbReference type="AlphaFoldDB" id="A0A4Z2EIT1"/>
<protein>
    <submittedName>
        <fullName evidence="2">Uncharacterized protein</fullName>
    </submittedName>
</protein>
<name>A0A4Z2EIT1_9TELE</name>
<keyword evidence="3" id="KW-1185">Reference proteome</keyword>